<reference evidence="2 3" key="1">
    <citation type="submission" date="2018-05" db="EMBL/GenBank/DDBJ databases">
        <title>Pedobacter paludis sp. nov., isolated from wetland soil.</title>
        <authorList>
            <person name="Zhang Y."/>
            <person name="Wang G."/>
        </authorList>
    </citation>
    <scope>NUCLEOTIDE SEQUENCE [LARGE SCALE GENOMIC DNA]</scope>
    <source>
        <strain evidence="2 3">KCTC22721</strain>
    </source>
</reference>
<feature type="transmembrane region" description="Helical" evidence="1">
    <location>
        <begin position="312"/>
        <end position="329"/>
    </location>
</feature>
<dbReference type="RefSeq" id="WP_109927430.1">
    <property type="nucleotide sequence ID" value="NZ_QGNZ01000006.1"/>
</dbReference>
<evidence type="ECO:0000256" key="1">
    <source>
        <dbReference type="SAM" id="Phobius"/>
    </source>
</evidence>
<accession>A0A317EIH6</accession>
<dbReference type="Proteomes" id="UP000245379">
    <property type="component" value="Unassembled WGS sequence"/>
</dbReference>
<keyword evidence="3" id="KW-1185">Reference proteome</keyword>
<evidence type="ECO:0000313" key="2">
    <source>
        <dbReference type="EMBL" id="PWS25909.1"/>
    </source>
</evidence>
<dbReference type="EMBL" id="QGNZ01000006">
    <property type="protein sequence ID" value="PWS25909.1"/>
    <property type="molecule type" value="Genomic_DNA"/>
</dbReference>
<dbReference type="OrthoDB" id="9154838at2"/>
<feature type="transmembrane region" description="Helical" evidence="1">
    <location>
        <begin position="335"/>
        <end position="355"/>
    </location>
</feature>
<keyword evidence="1" id="KW-0472">Membrane</keyword>
<keyword evidence="1" id="KW-1133">Transmembrane helix</keyword>
<organism evidence="2 3">
    <name type="scientific">Pedobacter yonginense</name>
    <dbReference type="NCBI Taxonomy" id="651869"/>
    <lineage>
        <taxon>Bacteria</taxon>
        <taxon>Pseudomonadati</taxon>
        <taxon>Bacteroidota</taxon>
        <taxon>Sphingobacteriia</taxon>
        <taxon>Sphingobacteriales</taxon>
        <taxon>Sphingobacteriaceae</taxon>
        <taxon>Pedobacter</taxon>
    </lineage>
</organism>
<protein>
    <submittedName>
        <fullName evidence="2">Uncharacterized protein</fullName>
    </submittedName>
</protein>
<proteinExistence type="predicted"/>
<name>A0A317EIH6_9SPHI</name>
<dbReference type="AlphaFoldDB" id="A0A317EIH6"/>
<gene>
    <name evidence="2" type="ORF">DHW03_18935</name>
</gene>
<keyword evidence="1" id="KW-0812">Transmembrane</keyword>
<sequence length="370" mass="43247">MNLKQPIKTINVYYFLTDEFLKCDEVTFRKIGNLYLELYGQNAYKYMVKTYPLWKVRAVGISGQTFRRILECVPKFLSDEKRFYILKAEVLYFVEKKHFNLNNSNKNKTGTLSEVNQYFQSYESIIDKFNNHNLAWFYGNGIFSENELWEFLQVCKYSIQKRLSLSYEQVTNDLDLLRSNLNKYQIREFKGDYSIDFLSKKMDVSDVNKILVEPLNFTSFELTLNGRLKKFAEKYIIDELLKLDFTTKEGSANGLIKSNDIDLLFNQYNDLRKGKQDVAIKSTFQGEGGVLTISLDFVPNQKLTTQIVNKSAILFLLISAFGLFTYFSFKYKLGWAGFPLLIMFFFLLSTTKTSIDQILSNLKQLKKNGK</sequence>
<comment type="caution">
    <text evidence="2">The sequence shown here is derived from an EMBL/GenBank/DDBJ whole genome shotgun (WGS) entry which is preliminary data.</text>
</comment>
<evidence type="ECO:0000313" key="3">
    <source>
        <dbReference type="Proteomes" id="UP000245379"/>
    </source>
</evidence>